<protein>
    <submittedName>
        <fullName evidence="2">Uncharacterized protein</fullName>
    </submittedName>
</protein>
<reference evidence="2 3" key="1">
    <citation type="submission" date="2014-02" db="EMBL/GenBank/DDBJ databases">
        <title>The genome sequence of Colletotrichum fioriniae PJ7.</title>
        <authorList>
            <person name="Baroncelli R."/>
            <person name="Thon M.R."/>
        </authorList>
    </citation>
    <scope>NUCLEOTIDE SEQUENCE [LARGE SCALE GENOMIC DNA]</scope>
    <source>
        <strain evidence="2 3">PJ7</strain>
    </source>
</reference>
<dbReference type="KEGG" id="cfj:CFIO01_08421"/>
<evidence type="ECO:0000313" key="2">
    <source>
        <dbReference type="EMBL" id="EXF74966.1"/>
    </source>
</evidence>
<feature type="transmembrane region" description="Helical" evidence="1">
    <location>
        <begin position="54"/>
        <end position="72"/>
    </location>
</feature>
<keyword evidence="1" id="KW-0472">Membrane</keyword>
<evidence type="ECO:0000256" key="1">
    <source>
        <dbReference type="SAM" id="Phobius"/>
    </source>
</evidence>
<dbReference type="Proteomes" id="UP000020467">
    <property type="component" value="Unassembled WGS sequence"/>
</dbReference>
<dbReference type="EMBL" id="JARH01000935">
    <property type="protein sequence ID" value="EXF74966.1"/>
    <property type="molecule type" value="Genomic_DNA"/>
</dbReference>
<dbReference type="OrthoDB" id="5293596at2759"/>
<organism evidence="2 3">
    <name type="scientific">Colletotrichum fioriniae PJ7</name>
    <dbReference type="NCBI Taxonomy" id="1445577"/>
    <lineage>
        <taxon>Eukaryota</taxon>
        <taxon>Fungi</taxon>
        <taxon>Dikarya</taxon>
        <taxon>Ascomycota</taxon>
        <taxon>Pezizomycotina</taxon>
        <taxon>Sordariomycetes</taxon>
        <taxon>Hypocreomycetidae</taxon>
        <taxon>Glomerellales</taxon>
        <taxon>Glomerellaceae</taxon>
        <taxon>Colletotrichum</taxon>
        <taxon>Colletotrichum acutatum species complex</taxon>
    </lineage>
</organism>
<dbReference type="eggNOG" id="ENOG502RJDF">
    <property type="taxonomic scope" value="Eukaryota"/>
</dbReference>
<feature type="transmembrane region" description="Helical" evidence="1">
    <location>
        <begin position="148"/>
        <end position="171"/>
    </location>
</feature>
<feature type="transmembrane region" description="Helical" evidence="1">
    <location>
        <begin position="229"/>
        <end position="252"/>
    </location>
</feature>
<name>A0A010R401_9PEZI</name>
<dbReference type="STRING" id="1445577.A0A010R401"/>
<accession>A0A010R401</accession>
<dbReference type="AlphaFoldDB" id="A0A010R401"/>
<feature type="transmembrane region" description="Helical" evidence="1">
    <location>
        <begin position="305"/>
        <end position="328"/>
    </location>
</feature>
<keyword evidence="1" id="KW-1133">Transmembrane helix</keyword>
<gene>
    <name evidence="2" type="ORF">CFIO01_08421</name>
</gene>
<feature type="transmembrane region" description="Helical" evidence="1">
    <location>
        <begin position="92"/>
        <end position="112"/>
    </location>
</feature>
<evidence type="ECO:0000313" key="3">
    <source>
        <dbReference type="Proteomes" id="UP000020467"/>
    </source>
</evidence>
<keyword evidence="3" id="KW-1185">Reference proteome</keyword>
<proteinExistence type="predicted"/>
<sequence length="352" mass="39366">MDASVTTPLLHGQSQFHDGHGLPTPASYGQVQDHPAFLRACHSPWRSFSQNHLCWVRGGIVAYLTAVGATVLDYKLRKEESPYSDWRVVFDFSVVTFSLLLAYHAVVLGWTYTHLYHPHIEETSTGWEYWALRTLSLPHDMASLRKQFYFTLFYTITTVFTFMNSVIYWFVTLEHDDKNTGEPPKPQPSGSSAMANMIGDSFASEWTSLEDSHKNGPHEPFTEIFGKGWYKAFVIINLFGITSVVSLIEIFWLNSIKRPFGVGAHTLGVIFFAGLYLGWAAIGKVETGADAFYWLNEKNVGSREAVVASSIGFVILAPIMYAFMYGLVGMRENMARAAHTRRVAAAAAVAGH</sequence>
<comment type="caution">
    <text evidence="2">The sequence shown here is derived from an EMBL/GenBank/DDBJ whole genome shotgun (WGS) entry which is preliminary data.</text>
</comment>
<feature type="transmembrane region" description="Helical" evidence="1">
    <location>
        <begin position="264"/>
        <end position="285"/>
    </location>
</feature>
<keyword evidence="1" id="KW-0812">Transmembrane</keyword>
<dbReference type="HOGENOM" id="CLU_055482_0_0_1"/>